<dbReference type="Gene3D" id="3.90.550.10">
    <property type="entry name" value="Spore Coat Polysaccharide Biosynthesis Protein SpsA, Chain A"/>
    <property type="match status" value="1"/>
</dbReference>
<reference evidence="21 22" key="1">
    <citation type="submission" date="2019-01" db="EMBL/GenBank/DDBJ databases">
        <title>Draft Genome and Complete Hox-Cluster Characterization of the Sterlet Sturgeon (Acipenser ruthenus).</title>
        <authorList>
            <person name="Wei Q."/>
        </authorList>
    </citation>
    <scope>NUCLEOTIDE SEQUENCE [LARGE SCALE GENOMIC DNA]</scope>
    <source>
        <strain evidence="21">WHYD16114868_AA</strain>
        <tissue evidence="21">Blood</tissue>
    </source>
</reference>
<dbReference type="InterPro" id="IPR024607">
    <property type="entry name" value="Sulfatase_CS"/>
</dbReference>
<keyword evidence="19" id="KW-0812">Transmembrane</keyword>
<feature type="transmembrane region" description="Helical" evidence="19">
    <location>
        <begin position="491"/>
        <end position="512"/>
    </location>
</feature>
<dbReference type="Gene3D" id="3.40.720.10">
    <property type="entry name" value="Alkaline Phosphatase, subunit A"/>
    <property type="match status" value="1"/>
</dbReference>
<dbReference type="EC" id="2.4.1.186" evidence="14"/>
<evidence type="ECO:0000256" key="15">
    <source>
        <dbReference type="ARBA" id="ARBA00047374"/>
    </source>
</evidence>
<feature type="transmembrane region" description="Helical" evidence="19">
    <location>
        <begin position="467"/>
        <end position="486"/>
    </location>
</feature>
<comment type="cofactor">
    <cofactor evidence="2">
        <name>Mn(2+)</name>
        <dbReference type="ChEBI" id="CHEBI:29035"/>
    </cofactor>
</comment>
<dbReference type="SUPFAM" id="SSF53448">
    <property type="entry name" value="Nucleotide-diphospho-sugar transferases"/>
    <property type="match status" value="1"/>
</dbReference>
<dbReference type="PANTHER" id="PTHR11183">
    <property type="entry name" value="GLYCOGENIN SUBFAMILY MEMBER"/>
    <property type="match status" value="1"/>
</dbReference>
<dbReference type="InterPro" id="IPR002495">
    <property type="entry name" value="Glyco_trans_8"/>
</dbReference>
<dbReference type="GO" id="GO:0008466">
    <property type="term" value="F:glycogenin glucosyltransferase activity"/>
    <property type="evidence" value="ECO:0007669"/>
    <property type="project" value="UniProtKB-EC"/>
</dbReference>
<evidence type="ECO:0000256" key="1">
    <source>
        <dbReference type="ARBA" id="ARBA00001913"/>
    </source>
</evidence>
<comment type="catalytic activity">
    <reaction evidence="16">
        <text>L-tyrosyl-[glycogenin] + UDP-alpha-D-glucose = alpha-D-glucosyl-L-tyrosyl-[glycogenin] + UDP + H(+)</text>
        <dbReference type="Rhea" id="RHEA:23360"/>
        <dbReference type="Rhea" id="RHEA-COMP:14604"/>
        <dbReference type="Rhea" id="RHEA-COMP:14605"/>
        <dbReference type="ChEBI" id="CHEBI:15378"/>
        <dbReference type="ChEBI" id="CHEBI:46858"/>
        <dbReference type="ChEBI" id="CHEBI:58223"/>
        <dbReference type="ChEBI" id="CHEBI:58885"/>
        <dbReference type="ChEBI" id="CHEBI:140573"/>
        <dbReference type="EC" id="2.4.1.186"/>
    </reaction>
    <physiologicalReaction direction="left-to-right" evidence="16">
        <dbReference type="Rhea" id="RHEA:23361"/>
    </physiologicalReaction>
</comment>
<keyword evidence="22" id="KW-1185">Reference proteome</keyword>
<evidence type="ECO:0000256" key="13">
    <source>
        <dbReference type="ARBA" id="ARBA00038162"/>
    </source>
</evidence>
<keyword evidence="11" id="KW-0325">Glycoprotein</keyword>
<gene>
    <name evidence="21" type="ORF">EOD39_9066</name>
</gene>
<dbReference type="EMBL" id="SCEB01000153">
    <property type="protein sequence ID" value="RXN00614.1"/>
    <property type="molecule type" value="Genomic_DNA"/>
</dbReference>
<evidence type="ECO:0000256" key="18">
    <source>
        <dbReference type="ARBA" id="ARBA00057883"/>
    </source>
</evidence>
<comment type="function">
    <text evidence="17">Glycogenin participates in the glycogen biosynthetic process along with glycogen synthase and glycogen branching enzyme. It catalyzes the formation of a short alpha (1,4)-glucosyl chain covalently attached via a glucose 1-O-tyrosyl linkage to internal tyrosine residues and these chains act as primers for the elongation reaction catalyzed by glycogen synthase.</text>
</comment>
<dbReference type="PROSITE" id="PS00523">
    <property type="entry name" value="SULFATASE_1"/>
    <property type="match status" value="1"/>
</dbReference>
<name>A0A662YXN1_ACIRT</name>
<evidence type="ECO:0000256" key="11">
    <source>
        <dbReference type="ARBA" id="ARBA00023180"/>
    </source>
</evidence>
<accession>A0A662YXN1</accession>
<evidence type="ECO:0000256" key="7">
    <source>
        <dbReference type="ARBA" id="ARBA00022679"/>
    </source>
</evidence>
<evidence type="ECO:0000256" key="10">
    <source>
        <dbReference type="ARBA" id="ARBA00023056"/>
    </source>
</evidence>
<keyword evidence="7" id="KW-0808">Transferase</keyword>
<dbReference type="AlphaFoldDB" id="A0A662YXN1"/>
<keyword evidence="9" id="KW-0378">Hydrolase</keyword>
<comment type="subcellular location">
    <subcellularLocation>
        <location evidence="3">Cytoplasm</location>
    </subcellularLocation>
</comment>
<comment type="catalytic activity">
    <reaction evidence="15">
        <text>[1,4-alpha-D-glucosyl](n)-L-tyrosyl-[glycogenin] + UDP-alpha-D-glucose = [1,4-alpha-D-glucosyl](n+1)-L-tyrosyl-[glycogenin] + UDP + H(+)</text>
        <dbReference type="Rhea" id="RHEA:56560"/>
        <dbReference type="Rhea" id="RHEA-COMP:14606"/>
        <dbReference type="Rhea" id="RHEA-COMP:14607"/>
        <dbReference type="ChEBI" id="CHEBI:15378"/>
        <dbReference type="ChEBI" id="CHEBI:58223"/>
        <dbReference type="ChEBI" id="CHEBI:58885"/>
        <dbReference type="ChEBI" id="CHEBI:140574"/>
        <dbReference type="EC" id="2.4.1.186"/>
    </reaction>
    <physiologicalReaction direction="left-to-right" evidence="15">
        <dbReference type="Rhea" id="RHEA:56561"/>
    </physiologicalReaction>
</comment>
<organism evidence="21 22">
    <name type="scientific">Acipenser ruthenus</name>
    <name type="common">Sterlet sturgeon</name>
    <dbReference type="NCBI Taxonomy" id="7906"/>
    <lineage>
        <taxon>Eukaryota</taxon>
        <taxon>Metazoa</taxon>
        <taxon>Chordata</taxon>
        <taxon>Craniata</taxon>
        <taxon>Vertebrata</taxon>
        <taxon>Euteleostomi</taxon>
        <taxon>Actinopterygii</taxon>
        <taxon>Chondrostei</taxon>
        <taxon>Acipenseriformes</taxon>
        <taxon>Acipenseridae</taxon>
        <taxon>Acipenser</taxon>
    </lineage>
</organism>
<dbReference type="FunFam" id="3.90.550.10:FF:000092">
    <property type="entry name" value="Glycogenin 2"/>
    <property type="match status" value="1"/>
</dbReference>
<evidence type="ECO:0000313" key="21">
    <source>
        <dbReference type="EMBL" id="RXN00614.1"/>
    </source>
</evidence>
<comment type="function">
    <text evidence="18">Self-glucosylating initiator of glycogen synthesis. It catalyzes the formation of a short alpha (1,4)-glucosyl chain covalently attached via a glucose 1-O-tyrosyl linkage to internal tyrosine residues and these chains act as primers for the elongation reaction catalyzed by glycogen synthase.</text>
</comment>
<evidence type="ECO:0000256" key="9">
    <source>
        <dbReference type="ARBA" id="ARBA00022801"/>
    </source>
</evidence>
<dbReference type="InterPro" id="IPR017850">
    <property type="entry name" value="Alkaline_phosphatase_core_sf"/>
</dbReference>
<keyword evidence="6" id="KW-0963">Cytoplasm</keyword>
<dbReference type="GO" id="GO:0005737">
    <property type="term" value="C:cytoplasm"/>
    <property type="evidence" value="ECO:0007669"/>
    <property type="project" value="UniProtKB-SubCell"/>
</dbReference>
<dbReference type="Pfam" id="PF01501">
    <property type="entry name" value="Glyco_transf_8"/>
    <property type="match status" value="1"/>
</dbReference>
<comment type="pathway">
    <text evidence="4">Glycan biosynthesis; glycogen biosynthesis.</text>
</comment>
<comment type="similarity">
    <text evidence="5">Belongs to the sulfatase family.</text>
</comment>
<evidence type="ECO:0000256" key="2">
    <source>
        <dbReference type="ARBA" id="ARBA00001936"/>
    </source>
</evidence>
<evidence type="ECO:0000256" key="3">
    <source>
        <dbReference type="ARBA" id="ARBA00004496"/>
    </source>
</evidence>
<dbReference type="InterPro" id="IPR000917">
    <property type="entry name" value="Sulfatase_N"/>
</dbReference>
<sequence length="674" mass="76522">DQAFVTLATSDVYFQGALVLGHSLRHHRTSRQLVILTTPQVSSFMRVVLRCVFDEVIEVKEIDSRDAAHLALMKRPELGITFTKLHCWALIKYTKCVFLDADTLVLCNVDELFDREEISAAPDPGWPDCFNTGVFVFRPSLQTYNRLFQFAVEHGSFDGGDQGLLNSFFNDWAVKDIDKHLPFIYNLSSSIAYTYLPAFRHFGHEAKIVHFLGPVKPWHYKYNPQTRSVFQEFGSPSGHHHIHFLNLWWEVYNTQILPLMMQHNDTWGSRALQQHKLDLAASVSELSLGTEPEPYDPEGRQKWEEGHMDYMGKDSFENIKKKLDRFLEYIEYLIASDHTDARPNFIVMMVDDLGIGDIGCYGNNTVRTPNIDRLAQEGVKLTQHIAAGPLCTPSRAAFMTGRYPIRSGKWHLGVNCDSRNDNCHHPVNHGFDYFYGLPFTLFNDCKPGEGTDILADVQAVFRQASQVLGLALLTLLIARLTGFFLVSWKLIVLLTITVLVGFCSWYVPFALVQTWNCIIMKNQDVIEQPMTLETLPQRLLNEAEYFIERNQQRPFFLFISFAHVHTPLFTSKDFMGKSQHGLYGDNVEEVDWMVGGKGMGGWEGGIRVPGIFRWPGTLSPGSVIDEPTSLMDVFPTLVNLAGGELPKDSLSLLSHFESERSENPALKLDDQGVL</sequence>
<evidence type="ECO:0000256" key="16">
    <source>
        <dbReference type="ARBA" id="ARBA00047924"/>
    </source>
</evidence>
<keyword evidence="19" id="KW-0472">Membrane</keyword>
<dbReference type="CDD" id="cd02537">
    <property type="entry name" value="GT8_Glycogenin"/>
    <property type="match status" value="1"/>
</dbReference>
<evidence type="ECO:0000256" key="6">
    <source>
        <dbReference type="ARBA" id="ARBA00022490"/>
    </source>
</evidence>
<dbReference type="GO" id="GO:0046872">
    <property type="term" value="F:metal ion binding"/>
    <property type="evidence" value="ECO:0007669"/>
    <property type="project" value="UniProtKB-KW"/>
</dbReference>
<evidence type="ECO:0000256" key="8">
    <source>
        <dbReference type="ARBA" id="ARBA00022723"/>
    </source>
</evidence>
<evidence type="ECO:0000256" key="17">
    <source>
        <dbReference type="ARBA" id="ARBA00049637"/>
    </source>
</evidence>
<dbReference type="GO" id="GO:0016787">
    <property type="term" value="F:hydrolase activity"/>
    <property type="evidence" value="ECO:0007669"/>
    <property type="project" value="UniProtKB-KW"/>
</dbReference>
<protein>
    <recommendedName>
        <fullName evidence="14">glycogenin glucosyltransferase</fullName>
        <ecNumber evidence="14">2.4.1.186</ecNumber>
    </recommendedName>
</protein>
<comment type="caution">
    <text evidence="21">The sequence shown here is derived from an EMBL/GenBank/DDBJ whole genome shotgun (WGS) entry which is preliminary data.</text>
</comment>
<feature type="non-terminal residue" evidence="21">
    <location>
        <position position="1"/>
    </location>
</feature>
<evidence type="ECO:0000256" key="12">
    <source>
        <dbReference type="ARBA" id="ARBA00023211"/>
    </source>
</evidence>
<dbReference type="Proteomes" id="UP000289886">
    <property type="component" value="Unassembled WGS sequence"/>
</dbReference>
<feature type="domain" description="Sulfatase N-terminal" evidence="20">
    <location>
        <begin position="343"/>
        <end position="408"/>
    </location>
</feature>
<evidence type="ECO:0000256" key="14">
    <source>
        <dbReference type="ARBA" id="ARBA00038934"/>
    </source>
</evidence>
<comment type="cofactor">
    <cofactor evidence="1">
        <name>Ca(2+)</name>
        <dbReference type="ChEBI" id="CHEBI:29108"/>
    </cofactor>
</comment>
<evidence type="ECO:0000313" key="22">
    <source>
        <dbReference type="Proteomes" id="UP000289886"/>
    </source>
</evidence>
<dbReference type="Pfam" id="PF00884">
    <property type="entry name" value="Sulfatase"/>
    <property type="match status" value="2"/>
</dbReference>
<evidence type="ECO:0000256" key="19">
    <source>
        <dbReference type="SAM" id="Phobius"/>
    </source>
</evidence>
<dbReference type="SUPFAM" id="SSF53649">
    <property type="entry name" value="Alkaline phosphatase-like"/>
    <property type="match status" value="1"/>
</dbReference>
<feature type="domain" description="Sulfatase N-terminal" evidence="20">
    <location>
        <begin position="583"/>
        <end position="642"/>
    </location>
</feature>
<keyword evidence="8" id="KW-0479">Metal-binding</keyword>
<dbReference type="InterPro" id="IPR050587">
    <property type="entry name" value="GNT1/Glycosyltrans_8"/>
</dbReference>
<proteinExistence type="inferred from homology"/>
<evidence type="ECO:0000259" key="20">
    <source>
        <dbReference type="Pfam" id="PF00884"/>
    </source>
</evidence>
<keyword evidence="12" id="KW-0464">Manganese</keyword>
<dbReference type="GO" id="GO:0005978">
    <property type="term" value="P:glycogen biosynthetic process"/>
    <property type="evidence" value="ECO:0007669"/>
    <property type="project" value="UniProtKB-KW"/>
</dbReference>
<keyword evidence="19" id="KW-1133">Transmembrane helix</keyword>
<evidence type="ECO:0000256" key="5">
    <source>
        <dbReference type="ARBA" id="ARBA00008779"/>
    </source>
</evidence>
<comment type="similarity">
    <text evidence="13">Belongs to the glycosyltransferase 8 family. Glycogenin subfamily.</text>
</comment>
<keyword evidence="10" id="KW-0320">Glycogen biosynthesis</keyword>
<dbReference type="InterPro" id="IPR029044">
    <property type="entry name" value="Nucleotide-diphossugar_trans"/>
</dbReference>
<evidence type="ECO:0000256" key="4">
    <source>
        <dbReference type="ARBA" id="ARBA00004964"/>
    </source>
</evidence>